<dbReference type="PANTHER" id="PTHR47738">
    <property type="entry name" value="PTS SYSTEM FRUCTOSE-LIKE EIIA COMPONENT-RELATED"/>
    <property type="match status" value="1"/>
</dbReference>
<dbReference type="InterPro" id="IPR004715">
    <property type="entry name" value="PTS_IIA_fruc"/>
</dbReference>
<evidence type="ECO:0000259" key="6">
    <source>
        <dbReference type="PROSITE" id="PS51094"/>
    </source>
</evidence>
<dbReference type="Pfam" id="PF00359">
    <property type="entry name" value="PTS_EIIA_2"/>
    <property type="match status" value="1"/>
</dbReference>
<dbReference type="Gene3D" id="3.40.930.10">
    <property type="entry name" value="Mannitol-specific EII, Chain A"/>
    <property type="match status" value="1"/>
</dbReference>
<keyword evidence="4 7" id="KW-0808">Transferase</keyword>
<dbReference type="Proteomes" id="UP001069047">
    <property type="component" value="Unassembled WGS sequence"/>
</dbReference>
<reference evidence="8" key="3">
    <citation type="submission" date="2024-02" db="EMBL/GenBank/DDBJ databases">
        <authorList>
            <person name="Choi B."/>
        </authorList>
    </citation>
    <scope>NUCLEOTIDE SEQUENCE</scope>
    <source>
        <strain evidence="8">UMB1016</strain>
    </source>
</reference>
<reference evidence="8 9" key="1">
    <citation type="journal article" date="2020" name="J. Bacteriol.">
        <title>Aerococcus urinae Isolated from Women with Lower Urinary Tract Symptoms: In Vitro Aggregation and Genome Analysis.</title>
        <authorList>
            <person name="Hilt E.E."/>
            <person name="Putonti C."/>
            <person name="Thomas-White K."/>
            <person name="Lewis A.L."/>
            <person name="Visick K.L."/>
            <person name="Gilbert N.M."/>
            <person name="Wolfe A.J."/>
        </authorList>
    </citation>
    <scope>NUCLEOTIDE SEQUENCE [LARGE SCALE GENOMIC DNA]</scope>
    <source>
        <strain evidence="8 9">UMB1016</strain>
    </source>
</reference>
<accession>A0A1E9PKG4</accession>
<dbReference type="PROSITE" id="PS51094">
    <property type="entry name" value="PTS_EIIA_TYPE_2"/>
    <property type="match status" value="1"/>
</dbReference>
<dbReference type="GO" id="GO:0016020">
    <property type="term" value="C:membrane"/>
    <property type="evidence" value="ECO:0007669"/>
    <property type="project" value="InterPro"/>
</dbReference>
<accession>A0A9Q4DG49</accession>
<evidence type="ECO:0000256" key="5">
    <source>
        <dbReference type="ARBA" id="ARBA00022683"/>
    </source>
</evidence>
<keyword evidence="1" id="KW-0813">Transport</keyword>
<dbReference type="SUPFAM" id="SSF55804">
    <property type="entry name" value="Phoshotransferase/anion transport protein"/>
    <property type="match status" value="1"/>
</dbReference>
<name>A0A1E9PKG4_9LACT</name>
<keyword evidence="9" id="KW-1185">Reference proteome</keyword>
<evidence type="ECO:0000256" key="3">
    <source>
        <dbReference type="ARBA" id="ARBA00022597"/>
    </source>
</evidence>
<evidence type="ECO:0000313" key="9">
    <source>
        <dbReference type="Proteomes" id="UP000250354"/>
    </source>
</evidence>
<dbReference type="InterPro" id="IPR016152">
    <property type="entry name" value="PTrfase/Anion_transptr"/>
</dbReference>
<dbReference type="GO" id="GO:0008982">
    <property type="term" value="F:protein-N(PI)-phosphohistidine-sugar phosphotransferase activity"/>
    <property type="evidence" value="ECO:0007669"/>
    <property type="project" value="InterPro"/>
</dbReference>
<protein>
    <submittedName>
        <fullName evidence="7">Fructose PTS transporter subunit IIA</fullName>
        <ecNumber evidence="7">2.7.1.202</ecNumber>
    </submittedName>
</protein>
<organism evidence="7 10">
    <name type="scientific">Aerococcus mictus</name>
    <dbReference type="NCBI Taxonomy" id="2976810"/>
    <lineage>
        <taxon>Bacteria</taxon>
        <taxon>Bacillati</taxon>
        <taxon>Bacillota</taxon>
        <taxon>Bacilli</taxon>
        <taxon>Lactobacillales</taxon>
        <taxon>Aerococcaceae</taxon>
        <taxon>Aerococcus</taxon>
    </lineage>
</organism>
<dbReference type="NCBIfam" id="TIGR00848">
    <property type="entry name" value="fruA"/>
    <property type="match status" value="1"/>
</dbReference>
<dbReference type="CDD" id="cd00211">
    <property type="entry name" value="PTS_IIA_fru"/>
    <property type="match status" value="1"/>
</dbReference>
<evidence type="ECO:0000313" key="7">
    <source>
        <dbReference type="EMBL" id="MCY3088187.1"/>
    </source>
</evidence>
<dbReference type="GO" id="GO:0009401">
    <property type="term" value="P:phosphoenolpyruvate-dependent sugar phosphotransferase system"/>
    <property type="evidence" value="ECO:0007669"/>
    <property type="project" value="UniProtKB-KW"/>
</dbReference>
<dbReference type="InterPro" id="IPR051541">
    <property type="entry name" value="PTS_SugarTrans_NitroReg"/>
</dbReference>
<evidence type="ECO:0000313" key="8">
    <source>
        <dbReference type="EMBL" id="WWC54533.1"/>
    </source>
</evidence>
<dbReference type="EC" id="2.7.1.202" evidence="7"/>
<evidence type="ECO:0000256" key="1">
    <source>
        <dbReference type="ARBA" id="ARBA00022448"/>
    </source>
</evidence>
<keyword evidence="5" id="KW-0598">Phosphotransferase system</keyword>
<dbReference type="PROSITE" id="PS00372">
    <property type="entry name" value="PTS_EIIA_TYPE_2_HIS"/>
    <property type="match status" value="1"/>
</dbReference>
<reference evidence="7" key="2">
    <citation type="submission" date="2022-09" db="EMBL/GenBank/DDBJ databases">
        <title>Aerococcus urinae taxonomy study.</title>
        <authorList>
            <person name="Christensen J."/>
            <person name="Senneby E."/>
        </authorList>
    </citation>
    <scope>NUCLEOTIDE SEQUENCE</scope>
    <source>
        <strain evidence="7">LUND-41-B12</strain>
    </source>
</reference>
<dbReference type="GeneID" id="86859123"/>
<evidence type="ECO:0000256" key="2">
    <source>
        <dbReference type="ARBA" id="ARBA00022553"/>
    </source>
</evidence>
<evidence type="ECO:0000256" key="4">
    <source>
        <dbReference type="ARBA" id="ARBA00022679"/>
    </source>
</evidence>
<dbReference type="RefSeq" id="WP_013669325.1">
    <property type="nucleotide sequence ID" value="NZ_CAJHLJ010000011.1"/>
</dbReference>
<proteinExistence type="predicted"/>
<gene>
    <name evidence="8" type="ORF">DBT44_0009150</name>
    <name evidence="7" type="ORF">ODY61_08700</name>
</gene>
<dbReference type="EMBL" id="CP145132">
    <property type="protein sequence ID" value="WWC54533.1"/>
    <property type="molecule type" value="Genomic_DNA"/>
</dbReference>
<dbReference type="Proteomes" id="UP000250354">
    <property type="component" value="Chromosome"/>
</dbReference>
<sequence>MENQIDAIVPQAMILLDEEVENRDAAIHHLVSQAKEANLVNDVKQMEEAVLAREAEVSTAVGYQVAIPHGKSEAVNRPFIGFLRLKDTMLWNDSDEVKLIFLIGVPESNVDNIHLRFIAQLSKNLLNENFRAFISKESSQDKLYEFFKEIDFSVNRD</sequence>
<dbReference type="AlphaFoldDB" id="A0A1E9PKG4"/>
<dbReference type="EMBL" id="JAOTMY010000006">
    <property type="protein sequence ID" value="MCY3088187.1"/>
    <property type="molecule type" value="Genomic_DNA"/>
</dbReference>
<evidence type="ECO:0000313" key="10">
    <source>
        <dbReference type="Proteomes" id="UP001069047"/>
    </source>
</evidence>
<feature type="domain" description="PTS EIIA type-2" evidence="6">
    <location>
        <begin position="7"/>
        <end position="150"/>
    </location>
</feature>
<keyword evidence="2" id="KW-0597">Phosphoprotein</keyword>
<keyword evidence="3" id="KW-0762">Sugar transport</keyword>
<dbReference type="InterPro" id="IPR002178">
    <property type="entry name" value="PTS_EIIA_type-2_dom"/>
</dbReference>